<evidence type="ECO:0000313" key="6">
    <source>
        <dbReference type="RefSeq" id="XP_025711531.1"/>
    </source>
</evidence>
<feature type="compositionally biased region" description="Basic and acidic residues" evidence="4">
    <location>
        <begin position="330"/>
        <end position="340"/>
    </location>
</feature>
<feature type="region of interest" description="Disordered" evidence="4">
    <location>
        <begin position="593"/>
        <end position="674"/>
    </location>
</feature>
<proteinExistence type="predicted"/>
<dbReference type="GO" id="GO:0007095">
    <property type="term" value="P:mitotic G2 DNA damage checkpoint signaling"/>
    <property type="evidence" value="ECO:0007669"/>
    <property type="project" value="TreeGrafter"/>
</dbReference>
<dbReference type="PANTHER" id="PTHR14396:SF10">
    <property type="entry name" value="CLASPIN"/>
    <property type="match status" value="1"/>
</dbReference>
<dbReference type="GO" id="GO:0033314">
    <property type="term" value="P:mitotic DNA replication checkpoint signaling"/>
    <property type="evidence" value="ECO:0007669"/>
    <property type="project" value="TreeGrafter"/>
</dbReference>
<feature type="region of interest" description="Disordered" evidence="4">
    <location>
        <begin position="944"/>
        <end position="1049"/>
    </location>
</feature>
<evidence type="ECO:0000256" key="4">
    <source>
        <dbReference type="SAM" id="MobiDB-lite"/>
    </source>
</evidence>
<feature type="compositionally biased region" description="Basic and acidic residues" evidence="4">
    <location>
        <begin position="383"/>
        <end position="396"/>
    </location>
</feature>
<dbReference type="CTD" id="63967"/>
<feature type="compositionally biased region" description="Polar residues" evidence="4">
    <location>
        <begin position="359"/>
        <end position="369"/>
    </location>
</feature>
<reference evidence="6" key="2">
    <citation type="submission" date="2025-08" db="UniProtKB">
        <authorList>
            <consortium name="RefSeq"/>
        </authorList>
    </citation>
    <scope>IDENTIFICATION</scope>
    <source>
        <tissue evidence="6">Blood</tissue>
    </source>
</reference>
<dbReference type="RefSeq" id="XP_025711531.1">
    <property type="nucleotide sequence ID" value="XM_025855746.1"/>
</dbReference>
<feature type="region of interest" description="Disordered" evidence="4">
    <location>
        <begin position="1"/>
        <end position="93"/>
    </location>
</feature>
<gene>
    <name evidence="6" type="primary">CLSPN</name>
</gene>
<keyword evidence="2" id="KW-0597">Phosphoprotein</keyword>
<dbReference type="GeneID" id="112811587"/>
<feature type="region of interest" description="Disordered" evidence="4">
    <location>
        <begin position="691"/>
        <end position="727"/>
    </location>
</feature>
<accession>A0A3Q7P781</accession>
<evidence type="ECO:0000313" key="5">
    <source>
        <dbReference type="Proteomes" id="UP000286641"/>
    </source>
</evidence>
<feature type="compositionally biased region" description="Acidic residues" evidence="4">
    <location>
        <begin position="600"/>
        <end position="634"/>
    </location>
</feature>
<dbReference type="GO" id="GO:0005634">
    <property type="term" value="C:nucleus"/>
    <property type="evidence" value="ECO:0007669"/>
    <property type="project" value="UniProtKB-SubCell"/>
</dbReference>
<dbReference type="InterPro" id="IPR024146">
    <property type="entry name" value="Claspin"/>
</dbReference>
<feature type="compositionally biased region" description="Polar residues" evidence="4">
    <location>
        <begin position="397"/>
        <end position="406"/>
    </location>
</feature>
<feature type="compositionally biased region" description="Acidic residues" evidence="4">
    <location>
        <begin position="1025"/>
        <end position="1049"/>
    </location>
</feature>
<name>A0A3Q7P781_CALUR</name>
<feature type="compositionally biased region" description="Acidic residues" evidence="4">
    <location>
        <begin position="983"/>
        <end position="995"/>
    </location>
</feature>
<evidence type="ECO:0000256" key="3">
    <source>
        <dbReference type="ARBA" id="ARBA00023242"/>
    </source>
</evidence>
<feature type="compositionally biased region" description="Basic and acidic residues" evidence="4">
    <location>
        <begin position="428"/>
        <end position="440"/>
    </location>
</feature>
<feature type="region of interest" description="Disordered" evidence="4">
    <location>
        <begin position="1252"/>
        <end position="1285"/>
    </location>
</feature>
<sequence>MTREVVSEVHLEISDPKLVSQEEADSPSDSGQGSCETIVPLSDGDSDEEIFVSKKLKSRKVLQDSESEREDTNASPEKTPYDSVEEENKENLYAGKNGKVQRIYKILADSAGSDIEDSLYQENLETRVMPCSQRSLQSENSVDFTADRKISKKPKCDKEGIEGKEDDVKQPFNDSGCLLVDKDLFETGLEEEEEEENNSALEDEESLESIRAAVKNKVKKHKKKELSLEGGVCPFEEETELSKGTMRKERKAARLSKEALKKLHSETQRLIRESALNLPYHMPENKTIHDFFKRKPRPTCQGNAMALLKSSKYQSSHPKETTDTANTSEKNNDHHSKDSEQTTGAGYEMEINALPAASQEPQITTGSDESCSKDLMGSEEQEIQEKQKQSDDRPSPKDSSVAQQESHFLGKEDNEEYQAGRLVAPEPHALEGEEGLKKTEEADEKVEESGQQTKSIIVPPEKVRRFTLDRLKQLGIDVSIKPRLGADEDSFVILEEPETNRELEALKQRFWKHANPAVKPRAGQKVNVNIIVKDVDTDGREELKADVVPVTLAAEKLDGASHTKPGEKLQVLKAKLQEAMKLRRLEERQKRQALFKLDNEDGFEEEEEEEEMTDESEEDGEEGDLEQEEEEEGNQEIAEFLLSSEETETKDEKEMEKDNSDGSSNIGKSVGLLSVPKPLSSETLLLFKDNSSKMGYFPSEEKSETDEISGKRSSKLDEDDSCSLLTKESSHNSSFELIGSTIPSYQPCNRQTGRGTSFFPTAGDFRSPSPGLFRASLVSSASKSSGKLSEPSLPIEDSQDLYNASPEPKTLFLGAGDFQFCLEDDTQSQLLDADGFLNVRNHRNQYQALQPGLPLASMDENAMDANMDELLDLCTGKFTSQNEKTQPRKNDKKENLEELLNLCSGKFTSQDASTLIPSELNKQEKESSLGDPMEEALALCSGSFPTDREEGEEEEFGDFRLVPNDNEFDSDEDEHSNSANEDVALEDHEDDDEEELLKQSERLKRQMRLKKYLEDEAEVSGSDVGSEDEYDGEELDEYEQDEIDEALPSDEELQNQIKKIHMKTMLDDDKRQLRLYQERYLADGDLHSDGPGRMRKFRWKNIDDASQMDLFHRDSDDDQIEEQLDETEARWRKERIEREQWLRDQAQQGKIAAEEDDIGEDSQFMMLAKKVTAKALQKNANTAVVVQEPKSLLRNPFEAIRPESAHQLKTGSLLNQPKAVLQKLAALSDLNPSAPRNLRNFVFHTLSPVKAEAAKESSKPQVRRRAPSLMASPSPKRLKTDDSTSGLKQSIFRYLES</sequence>
<evidence type="ECO:0000256" key="2">
    <source>
        <dbReference type="ARBA" id="ARBA00022553"/>
    </source>
</evidence>
<keyword evidence="5" id="KW-1185">Reference proteome</keyword>
<reference key="1">
    <citation type="submission" date="2019-01" db="UniProtKB">
        <authorList>
            <consortium name="RefSeq"/>
        </authorList>
    </citation>
    <scope>IDENTIFICATION</scope>
</reference>
<protein>
    <submittedName>
        <fullName evidence="6">Claspin isoform X2</fullName>
    </submittedName>
</protein>
<feature type="compositionally biased region" description="Basic and acidic residues" evidence="4">
    <location>
        <begin position="650"/>
        <end position="660"/>
    </location>
</feature>
<dbReference type="PANTHER" id="PTHR14396">
    <property type="entry name" value="CLASPIN"/>
    <property type="match status" value="1"/>
</dbReference>
<organism evidence="5 6">
    <name type="scientific">Callorhinus ursinus</name>
    <name type="common">Northern fur seal</name>
    <dbReference type="NCBI Taxonomy" id="34884"/>
    <lineage>
        <taxon>Eukaryota</taxon>
        <taxon>Metazoa</taxon>
        <taxon>Chordata</taxon>
        <taxon>Craniata</taxon>
        <taxon>Vertebrata</taxon>
        <taxon>Euteleostomi</taxon>
        <taxon>Mammalia</taxon>
        <taxon>Eutheria</taxon>
        <taxon>Laurasiatheria</taxon>
        <taxon>Carnivora</taxon>
        <taxon>Caniformia</taxon>
        <taxon>Pinnipedia</taxon>
        <taxon>Otariidae</taxon>
        <taxon>Callorhinus</taxon>
    </lineage>
</organism>
<feature type="region of interest" description="Disordered" evidence="4">
    <location>
        <begin position="293"/>
        <end position="456"/>
    </location>
</feature>
<comment type="subcellular location">
    <subcellularLocation>
        <location evidence="1">Nucleus</location>
    </subcellularLocation>
</comment>
<feature type="compositionally biased region" description="Basic and acidic residues" evidence="4">
    <location>
        <begin position="1"/>
        <end position="15"/>
    </location>
</feature>
<dbReference type="Proteomes" id="UP000286641">
    <property type="component" value="Unplaced"/>
</dbReference>
<evidence type="ECO:0000256" key="1">
    <source>
        <dbReference type="ARBA" id="ARBA00004123"/>
    </source>
</evidence>
<keyword evidence="3" id="KW-0539">Nucleus</keyword>
<dbReference type="GO" id="GO:0010997">
    <property type="term" value="F:anaphase-promoting complex binding"/>
    <property type="evidence" value="ECO:0007669"/>
    <property type="project" value="TreeGrafter"/>
</dbReference>